<dbReference type="SUPFAM" id="SSF57625">
    <property type="entry name" value="Invertebrate chitin-binding proteins"/>
    <property type="match status" value="2"/>
</dbReference>
<evidence type="ECO:0000259" key="7">
    <source>
        <dbReference type="SMART" id="SM00494"/>
    </source>
</evidence>
<reference evidence="8" key="1">
    <citation type="submission" date="2017-12" db="EMBL/GenBank/DDBJ databases">
        <authorList>
            <person name="Han Y."/>
            <person name="Zhao J."/>
        </authorList>
    </citation>
    <scope>NUCLEOTIDE SEQUENCE</scope>
</reference>
<evidence type="ECO:0000313" key="8">
    <source>
        <dbReference type="EMBL" id="AYK39577.1"/>
    </source>
</evidence>
<keyword evidence="3" id="KW-0677">Repeat</keyword>
<evidence type="ECO:0000256" key="2">
    <source>
        <dbReference type="ARBA" id="ARBA00022729"/>
    </source>
</evidence>
<dbReference type="PANTHER" id="PTHR23301">
    <property type="entry name" value="CHITIN BINDING PERITROPHIN-A"/>
    <property type="match status" value="1"/>
</dbReference>
<accession>A0A3G1WSA4</accession>
<feature type="region of interest" description="Disordered" evidence="6">
    <location>
        <begin position="106"/>
        <end position="137"/>
    </location>
</feature>
<sequence length="201" mass="20639">MYIIQCPENLVYSSTTSTCRQSGGSIVTSGPTVAPVPGTQPITNTGDNPCTPEALAAGNIYFAVKGDETKFIECDMLGHPNVLPCSSGLVWNESRLSCVYKFQGSGSGSTGTGTGTGTVTGGTGGTTGTGTGTGGTGTGNLANPCTQETIAANKLFFPHPDSTKFIQCDFWGDVFVVSCPAGFIWNQYSETCASAFVNVGK</sequence>
<evidence type="ECO:0000256" key="1">
    <source>
        <dbReference type="ARBA" id="ARBA00022669"/>
    </source>
</evidence>
<dbReference type="EMBL" id="MG674391">
    <property type="protein sequence ID" value="AYK39577.1"/>
    <property type="molecule type" value="mRNA"/>
</dbReference>
<name>A0A3G1WSA4_RUDPH</name>
<evidence type="ECO:0000256" key="3">
    <source>
        <dbReference type="ARBA" id="ARBA00022737"/>
    </source>
</evidence>
<feature type="domain" description="Chitin-binding type-2" evidence="7">
    <location>
        <begin position="48"/>
        <end position="105"/>
    </location>
</feature>
<keyword evidence="4" id="KW-1015">Disulfide bond</keyword>
<dbReference type="GO" id="GO:0005576">
    <property type="term" value="C:extracellular region"/>
    <property type="evidence" value="ECO:0007669"/>
    <property type="project" value="InterPro"/>
</dbReference>
<dbReference type="GO" id="GO:0008061">
    <property type="term" value="F:chitin binding"/>
    <property type="evidence" value="ECO:0007669"/>
    <property type="project" value="UniProtKB-KW"/>
</dbReference>
<protein>
    <submittedName>
        <fullName evidence="8">Peritrophin</fullName>
    </submittedName>
</protein>
<proteinExistence type="evidence at transcript level"/>
<evidence type="ECO:0000256" key="6">
    <source>
        <dbReference type="SAM" id="MobiDB-lite"/>
    </source>
</evidence>
<dbReference type="InterPro" id="IPR002557">
    <property type="entry name" value="Chitin-bd_dom"/>
</dbReference>
<keyword evidence="2" id="KW-0732">Signal</keyword>
<keyword evidence="5" id="KW-0325">Glycoprotein</keyword>
<dbReference type="InterPro" id="IPR036508">
    <property type="entry name" value="Chitin-bd_dom_sf"/>
</dbReference>
<dbReference type="Pfam" id="PF01607">
    <property type="entry name" value="CBM_14"/>
    <property type="match status" value="2"/>
</dbReference>
<dbReference type="InterPro" id="IPR051940">
    <property type="entry name" value="Chitin_bind-dev_reg"/>
</dbReference>
<organism evidence="8">
    <name type="scientific">Ruditapes philippinarum</name>
    <name type="common">Japanese carpet shell</name>
    <name type="synonym">Venerupis philippinarum</name>
    <dbReference type="NCBI Taxonomy" id="129788"/>
    <lineage>
        <taxon>Eukaryota</taxon>
        <taxon>Metazoa</taxon>
        <taxon>Spiralia</taxon>
        <taxon>Lophotrochozoa</taxon>
        <taxon>Mollusca</taxon>
        <taxon>Bivalvia</taxon>
        <taxon>Autobranchia</taxon>
        <taxon>Heteroconchia</taxon>
        <taxon>Euheterodonta</taxon>
        <taxon>Imparidentia</taxon>
        <taxon>Neoheterodontei</taxon>
        <taxon>Venerida</taxon>
        <taxon>Veneroidea</taxon>
        <taxon>Veneridae</taxon>
        <taxon>Ruditapes</taxon>
    </lineage>
</organism>
<keyword evidence="1" id="KW-0147">Chitin-binding</keyword>
<evidence type="ECO:0000256" key="5">
    <source>
        <dbReference type="ARBA" id="ARBA00023180"/>
    </source>
</evidence>
<dbReference type="SMART" id="SM00494">
    <property type="entry name" value="ChtBD2"/>
    <property type="match status" value="2"/>
</dbReference>
<dbReference type="AlphaFoldDB" id="A0A3G1WSA4"/>
<feature type="domain" description="Chitin-binding type-2" evidence="7">
    <location>
        <begin position="143"/>
        <end position="199"/>
    </location>
</feature>
<dbReference type="PANTHER" id="PTHR23301:SF0">
    <property type="entry name" value="CHITIN-BINDING TYPE-2 DOMAIN-CONTAINING PROTEIN-RELATED"/>
    <property type="match status" value="1"/>
</dbReference>
<evidence type="ECO:0000256" key="4">
    <source>
        <dbReference type="ARBA" id="ARBA00023157"/>
    </source>
</evidence>
<dbReference type="Gene3D" id="2.170.140.10">
    <property type="entry name" value="Chitin binding domain"/>
    <property type="match status" value="2"/>
</dbReference>